<dbReference type="InterPro" id="IPR011066">
    <property type="entry name" value="MscS_channel_C_sf"/>
</dbReference>
<dbReference type="Gene3D" id="1.10.287.1260">
    <property type="match status" value="1"/>
</dbReference>
<dbReference type="InterPro" id="IPR010920">
    <property type="entry name" value="LSM_dom_sf"/>
</dbReference>
<feature type="domain" description="Mechanosensitive ion channel transmembrane helices 2/3" evidence="10">
    <location>
        <begin position="144"/>
        <end position="185"/>
    </location>
</feature>
<dbReference type="Pfam" id="PF00924">
    <property type="entry name" value="MS_channel_2nd"/>
    <property type="match status" value="1"/>
</dbReference>
<dbReference type="GO" id="GO:0005886">
    <property type="term" value="C:plasma membrane"/>
    <property type="evidence" value="ECO:0007669"/>
    <property type="project" value="UniProtKB-SubCell"/>
</dbReference>
<reference evidence="11 12" key="1">
    <citation type="journal article" date="2018" name="Nat. Biotechnol.">
        <title>A standardized bacterial taxonomy based on genome phylogeny substantially revises the tree of life.</title>
        <authorList>
            <person name="Parks D.H."/>
            <person name="Chuvochina M."/>
            <person name="Waite D.W."/>
            <person name="Rinke C."/>
            <person name="Skarshewski A."/>
            <person name="Chaumeil P.A."/>
            <person name="Hugenholtz P."/>
        </authorList>
    </citation>
    <scope>NUCLEOTIDE SEQUENCE [LARGE SCALE GENOMIC DNA]</scope>
    <source>
        <strain evidence="11">UBA10948</strain>
    </source>
</reference>
<evidence type="ECO:0000259" key="9">
    <source>
        <dbReference type="Pfam" id="PF21082"/>
    </source>
</evidence>
<keyword evidence="3" id="KW-1003">Cell membrane</keyword>
<dbReference type="Proteomes" id="UP000263273">
    <property type="component" value="Unassembled WGS sequence"/>
</dbReference>
<keyword evidence="4 7" id="KW-0812">Transmembrane</keyword>
<proteinExistence type="inferred from homology"/>
<gene>
    <name evidence="11" type="ORF">DDZ44_02495</name>
</gene>
<evidence type="ECO:0000313" key="12">
    <source>
        <dbReference type="Proteomes" id="UP000263273"/>
    </source>
</evidence>
<dbReference type="Pfam" id="PF21082">
    <property type="entry name" value="MS_channel_3rd"/>
    <property type="match status" value="1"/>
</dbReference>
<dbReference type="PANTHER" id="PTHR43634:SF2">
    <property type="entry name" value="LOW CONDUCTANCE MECHANOSENSITIVE CHANNEL YNAI"/>
    <property type="match status" value="1"/>
</dbReference>
<evidence type="ECO:0000313" key="11">
    <source>
        <dbReference type="EMBL" id="HBK52792.1"/>
    </source>
</evidence>
<keyword evidence="6 7" id="KW-0472">Membrane</keyword>
<protein>
    <submittedName>
        <fullName evidence="11">Mechanosensitive ion channel protein</fullName>
    </submittedName>
</protein>
<keyword evidence="5 7" id="KW-1133">Transmembrane helix</keyword>
<comment type="caution">
    <text evidence="11">The sequence shown here is derived from an EMBL/GenBank/DDBJ whole genome shotgun (WGS) entry which is preliminary data.</text>
</comment>
<evidence type="ECO:0000259" key="10">
    <source>
        <dbReference type="Pfam" id="PF21088"/>
    </source>
</evidence>
<dbReference type="Pfam" id="PF21088">
    <property type="entry name" value="MS_channel_1st"/>
    <property type="match status" value="1"/>
</dbReference>
<feature type="transmembrane region" description="Helical" evidence="7">
    <location>
        <begin position="136"/>
        <end position="160"/>
    </location>
</feature>
<dbReference type="EMBL" id="DNZF01000053">
    <property type="protein sequence ID" value="HBK52792.1"/>
    <property type="molecule type" value="Genomic_DNA"/>
</dbReference>
<dbReference type="InterPro" id="IPR049278">
    <property type="entry name" value="MS_channel_C"/>
</dbReference>
<feature type="transmembrane region" description="Helical" evidence="7">
    <location>
        <begin position="63"/>
        <end position="85"/>
    </location>
</feature>
<dbReference type="InterPro" id="IPR023408">
    <property type="entry name" value="MscS_beta-dom_sf"/>
</dbReference>
<evidence type="ECO:0000256" key="3">
    <source>
        <dbReference type="ARBA" id="ARBA00022475"/>
    </source>
</evidence>
<accession>A0A354YX42</accession>
<dbReference type="SUPFAM" id="SSF82689">
    <property type="entry name" value="Mechanosensitive channel protein MscS (YggB), C-terminal domain"/>
    <property type="match status" value="1"/>
</dbReference>
<feature type="domain" description="Mechanosensitive ion channel MscS" evidence="8">
    <location>
        <begin position="186"/>
        <end position="253"/>
    </location>
</feature>
<organism evidence="11 12">
    <name type="scientific">Syntrophomonas wolfei</name>
    <dbReference type="NCBI Taxonomy" id="863"/>
    <lineage>
        <taxon>Bacteria</taxon>
        <taxon>Bacillati</taxon>
        <taxon>Bacillota</taxon>
        <taxon>Clostridia</taxon>
        <taxon>Eubacteriales</taxon>
        <taxon>Syntrophomonadaceae</taxon>
        <taxon>Syntrophomonas</taxon>
    </lineage>
</organism>
<dbReference type="GO" id="GO:0055085">
    <property type="term" value="P:transmembrane transport"/>
    <property type="evidence" value="ECO:0007669"/>
    <property type="project" value="InterPro"/>
</dbReference>
<evidence type="ECO:0000256" key="4">
    <source>
        <dbReference type="ARBA" id="ARBA00022692"/>
    </source>
</evidence>
<comment type="subcellular location">
    <subcellularLocation>
        <location evidence="1">Cell membrane</location>
        <topology evidence="1">Multi-pass membrane protein</topology>
    </subcellularLocation>
</comment>
<dbReference type="STRING" id="378794.GCA_001570625_02303"/>
<dbReference type="Gene3D" id="3.30.70.100">
    <property type="match status" value="1"/>
</dbReference>
<feature type="transmembrane region" description="Helical" evidence="7">
    <location>
        <begin position="166"/>
        <end position="184"/>
    </location>
</feature>
<dbReference type="InterPro" id="IPR049142">
    <property type="entry name" value="MS_channel_1st"/>
</dbReference>
<dbReference type="SUPFAM" id="SSF50182">
    <property type="entry name" value="Sm-like ribonucleoproteins"/>
    <property type="match status" value="1"/>
</dbReference>
<comment type="similarity">
    <text evidence="2">Belongs to the MscS (TC 1.A.23) family.</text>
</comment>
<dbReference type="PANTHER" id="PTHR43634">
    <property type="entry name" value="OW CONDUCTANCE MECHANOSENSITIVE CHANNEL"/>
    <property type="match status" value="1"/>
</dbReference>
<evidence type="ECO:0000259" key="8">
    <source>
        <dbReference type="Pfam" id="PF00924"/>
    </source>
</evidence>
<feature type="transmembrane region" description="Helical" evidence="7">
    <location>
        <begin position="20"/>
        <end position="42"/>
    </location>
</feature>
<name>A0A354YX42_9FIRM</name>
<dbReference type="InterPro" id="IPR045042">
    <property type="entry name" value="YnaI-like"/>
</dbReference>
<dbReference type="InterPro" id="IPR011014">
    <property type="entry name" value="MscS_channel_TM-2"/>
</dbReference>
<evidence type="ECO:0000256" key="2">
    <source>
        <dbReference type="ARBA" id="ARBA00008017"/>
    </source>
</evidence>
<dbReference type="Gene3D" id="2.30.30.60">
    <property type="match status" value="1"/>
</dbReference>
<evidence type="ECO:0000256" key="5">
    <source>
        <dbReference type="ARBA" id="ARBA00022989"/>
    </source>
</evidence>
<evidence type="ECO:0000256" key="7">
    <source>
        <dbReference type="SAM" id="Phobius"/>
    </source>
</evidence>
<feature type="domain" description="Mechanosensitive ion channel MscS C-terminal" evidence="9">
    <location>
        <begin position="260"/>
        <end position="346"/>
    </location>
</feature>
<evidence type="ECO:0000256" key="1">
    <source>
        <dbReference type="ARBA" id="ARBA00004651"/>
    </source>
</evidence>
<dbReference type="SUPFAM" id="SSF82861">
    <property type="entry name" value="Mechanosensitive channel protein MscS (YggB), transmembrane region"/>
    <property type="match status" value="1"/>
</dbReference>
<evidence type="ECO:0000256" key="6">
    <source>
        <dbReference type="ARBA" id="ARBA00023136"/>
    </source>
</evidence>
<sequence>MKSLSNYLMEQLLTFISQPALKEILIAVLVFLIFWLLGKLFYRKVLSWLLQMSNKSKSKWDETIFTALGKPMQVLIILIGLYLALDILLNSVSQEEMLLKLFRSSLVAILGWALYRLSASSSILSQEARERWNIDSILIPLLSKVLHFLIIALVIIIIAGEWGFDVNGFIAGLGLGGLALALAAKDMLANLFGGIVIILEKPFIIGDRISIPGVEGTVESISFRSTGIRTSEQSLVTVPNSALATQAITNYSRMGKRKISINLGISYHTSKAQIESVINKLKQMLAEHPAVDPETILVNFESFGESSLNIFLYFFTKTTVWAEYLLIKEELNLKIIEILEDEGVEIPFPSRNLYLLKTEETKS</sequence>
<dbReference type="InterPro" id="IPR006685">
    <property type="entry name" value="MscS_channel_2nd"/>
</dbReference>
<dbReference type="AlphaFoldDB" id="A0A354YX42"/>